<dbReference type="KEGG" id="vg:28801729"/>
<evidence type="ECO:0000259" key="2">
    <source>
        <dbReference type="Pfam" id="PF06725"/>
    </source>
</evidence>
<evidence type="ECO:0000256" key="1">
    <source>
        <dbReference type="ARBA" id="ARBA00022729"/>
    </source>
</evidence>
<dbReference type="PANTHER" id="PTHR39160">
    <property type="entry name" value="CELL WALL-BINDING PROTEIN YOCH"/>
    <property type="match status" value="1"/>
</dbReference>
<dbReference type="InterPro" id="IPR059180">
    <property type="entry name" value="3D_YorM"/>
</dbReference>
<reference evidence="3 4" key="1">
    <citation type="journal article" date="2016" name="Genome Announc.">
        <title>Complete Genome Sequence of Bacillus megaterium Bacteriophage Eldridge.</title>
        <authorList>
            <person name="Reveille A.M."/>
            <person name="Eldridge K.A."/>
            <person name="Temple L.M."/>
        </authorList>
    </citation>
    <scope>NUCLEOTIDE SEQUENCE [LARGE SCALE GENOMIC DNA]</scope>
</reference>
<dbReference type="GO" id="GO:0009254">
    <property type="term" value="P:peptidoglycan turnover"/>
    <property type="evidence" value="ECO:0007669"/>
    <property type="project" value="InterPro"/>
</dbReference>
<evidence type="ECO:0000313" key="3">
    <source>
        <dbReference type="EMBL" id="AMB18650.1"/>
    </source>
</evidence>
<dbReference type="Gene3D" id="2.40.40.10">
    <property type="entry name" value="RlpA-like domain"/>
    <property type="match status" value="1"/>
</dbReference>
<dbReference type="PANTHER" id="PTHR39160:SF4">
    <property type="entry name" value="RESUSCITATION-PROMOTING FACTOR RPFB"/>
    <property type="match status" value="1"/>
</dbReference>
<dbReference type="SUPFAM" id="SSF50685">
    <property type="entry name" value="Barwin-like endoglucanases"/>
    <property type="match status" value="1"/>
</dbReference>
<dbReference type="Pfam" id="PF06725">
    <property type="entry name" value="3D"/>
    <property type="match status" value="1"/>
</dbReference>
<protein>
    <submittedName>
        <fullName evidence="3">Peptidoglycan binding protein</fullName>
    </submittedName>
</protein>
<feature type="domain" description="3D" evidence="2">
    <location>
        <begin position="139"/>
        <end position="199"/>
    </location>
</feature>
<organism evidence="3 4">
    <name type="scientific">Bacillus phage Eldridge</name>
    <dbReference type="NCBI Taxonomy" id="1776293"/>
    <lineage>
        <taxon>Viruses</taxon>
        <taxon>Duplodnaviria</taxon>
        <taxon>Heunggongvirae</taxon>
        <taxon>Uroviricota</taxon>
        <taxon>Caudoviricetes</taxon>
        <taxon>Herelleviridae</taxon>
        <taxon>Bastillevirinae</taxon>
        <taxon>Eldridgevirus</taxon>
        <taxon>Eldridgevirus eldridge</taxon>
    </lineage>
</organism>
<keyword evidence="1" id="KW-0732">Signal</keyword>
<dbReference type="GeneID" id="28801729"/>
<dbReference type="GO" id="GO:0019867">
    <property type="term" value="C:outer membrane"/>
    <property type="evidence" value="ECO:0007669"/>
    <property type="project" value="InterPro"/>
</dbReference>
<sequence length="199" mass="20892">MKFKKTIIAFSTTAGLLFAGGLTASAAENNSIVDYLYTRGEDYSFTNRSQLASQHGVAGYKGTAYQNITLLNKLRGNAPTAVKEEVKAPVQPEPKQAQSITPQGRTMTVEATAYGADCAGCSGITATGLNVKANPGARIIAADPNVIPLGSKVYIEGYGTYTVADTGGAIRGNRIDVFMGTEANATSFGRQTLKLTILN</sequence>
<name>A0A0Y0ADX8_9CAUD</name>
<dbReference type="InterPro" id="IPR036908">
    <property type="entry name" value="RlpA-like_sf"/>
</dbReference>
<dbReference type="Proteomes" id="UP000204502">
    <property type="component" value="Segment"/>
</dbReference>
<dbReference type="InterPro" id="IPR010611">
    <property type="entry name" value="3D_dom"/>
</dbReference>
<gene>
    <name evidence="3" type="ORF">Eldridge_070</name>
</gene>
<dbReference type="OrthoDB" id="10973at10239"/>
<keyword evidence="4" id="KW-1185">Reference proteome</keyword>
<dbReference type="CDD" id="cd14667">
    <property type="entry name" value="3D_containing_proteins"/>
    <property type="match status" value="1"/>
</dbReference>
<evidence type="ECO:0000313" key="4">
    <source>
        <dbReference type="Proteomes" id="UP000204502"/>
    </source>
</evidence>
<dbReference type="RefSeq" id="YP_009274774.1">
    <property type="nucleotide sequence ID" value="NC_030920.1"/>
</dbReference>
<dbReference type="SUPFAM" id="SSF158634">
    <property type="entry name" value="RPA2825-like"/>
    <property type="match status" value="1"/>
</dbReference>
<dbReference type="GO" id="GO:0004553">
    <property type="term" value="F:hydrolase activity, hydrolyzing O-glycosyl compounds"/>
    <property type="evidence" value="ECO:0007669"/>
    <property type="project" value="InterPro"/>
</dbReference>
<proteinExistence type="predicted"/>
<accession>A0A0Y0ADX8</accession>
<dbReference type="EMBL" id="KU253712">
    <property type="protein sequence ID" value="AMB18650.1"/>
    <property type="molecule type" value="Genomic_DNA"/>
</dbReference>
<dbReference type="InterPro" id="IPR051933">
    <property type="entry name" value="Resuscitation_pf_RpfB"/>
</dbReference>